<evidence type="ECO:0000313" key="3">
    <source>
        <dbReference type="Proteomes" id="UP001146336"/>
    </source>
</evidence>
<name>A0ABT6D4M9_9LACO</name>
<proteinExistence type="predicted"/>
<dbReference type="Proteomes" id="UP001146336">
    <property type="component" value="Unassembled WGS sequence"/>
</dbReference>
<dbReference type="InterPro" id="IPR024975">
    <property type="entry name" value="NOV_C"/>
</dbReference>
<organism evidence="2 3">
    <name type="scientific">Weissella fermenti</name>
    <dbReference type="NCBI Taxonomy" id="2987699"/>
    <lineage>
        <taxon>Bacteria</taxon>
        <taxon>Bacillati</taxon>
        <taxon>Bacillota</taxon>
        <taxon>Bacilli</taxon>
        <taxon>Lactobacillales</taxon>
        <taxon>Lactobacillaceae</taxon>
        <taxon>Weissella</taxon>
    </lineage>
</organism>
<gene>
    <name evidence="2" type="ORF">OIT47_009460</name>
</gene>
<feature type="domain" description="Protein NO VEIN C-terminal" evidence="1">
    <location>
        <begin position="145"/>
        <end position="235"/>
    </location>
</feature>
<evidence type="ECO:0000313" key="2">
    <source>
        <dbReference type="EMBL" id="MDF9300493.1"/>
    </source>
</evidence>
<dbReference type="EMBL" id="JAOZFC020000002">
    <property type="protein sequence ID" value="MDF9300493.1"/>
    <property type="molecule type" value="Genomic_DNA"/>
</dbReference>
<dbReference type="Pfam" id="PF13020">
    <property type="entry name" value="NOV_C"/>
    <property type="match status" value="1"/>
</dbReference>
<reference evidence="2" key="1">
    <citation type="submission" date="2023-03" db="EMBL/GenBank/DDBJ databases">
        <title>Comparative genomics of Weissella fermenti BK2, and weissella type species.</title>
        <authorList>
            <person name="Lee J.K."/>
            <person name="Baek J.H."/>
            <person name="Kim J.M."/>
            <person name="Choi D.G."/>
            <person name="Jeon C.O."/>
        </authorList>
    </citation>
    <scope>NUCLEOTIDE SEQUENCE</scope>
    <source>
        <strain evidence="2">BK2</strain>
    </source>
</reference>
<protein>
    <submittedName>
        <fullName evidence="2">DUF3883 domain-containing protein</fullName>
    </submittedName>
</protein>
<dbReference type="RefSeq" id="WP_199404909.1">
    <property type="nucleotide sequence ID" value="NZ_JAOZFC020000002.1"/>
</dbReference>
<sequence>MDEDELTEPMARVVARMALEQYGTLSTEEMKKVFTEFYEPTPLDLIPKSRKEPRYLQTIGNVVSHQKKSKIREYQEGFEVEKFLGPNGDRAIWRLIEGAGDEIRLSDLSDAKRKRLVRRRQMPKPVLHTDWNAINANRNKIGSEGEAVVMEIERNRVATRFPDDVHRVQHTSKVVGDGTGYDILSFEDDGRTRYIEVKTTISLDPNEPFYLSPREYSFLADHYRLRDAWIARVYGLYSVDGPMVDLLSAEEVLDDFDFLVTQFKASRK</sequence>
<keyword evidence="3" id="KW-1185">Reference proteome</keyword>
<comment type="caution">
    <text evidence="2">The sequence shown here is derived from an EMBL/GenBank/DDBJ whole genome shotgun (WGS) entry which is preliminary data.</text>
</comment>
<accession>A0ABT6D4M9</accession>
<evidence type="ECO:0000259" key="1">
    <source>
        <dbReference type="Pfam" id="PF13020"/>
    </source>
</evidence>